<dbReference type="AlphaFoldDB" id="A0AAW0QR29"/>
<dbReference type="Proteomes" id="UP001392437">
    <property type="component" value="Unassembled WGS sequence"/>
</dbReference>
<accession>A0AAW0QR29</accession>
<evidence type="ECO:0000313" key="2">
    <source>
        <dbReference type="Proteomes" id="UP001392437"/>
    </source>
</evidence>
<keyword evidence="2" id="KW-1185">Reference proteome</keyword>
<sequence length="150" mass="15799">MTVVTLSKTSEPDKTGGLVDFNSPHRMTGVDKAHETGIYSEGVRVAIIDTGIDYLCPALGGCFGPGWNAGSASEDIIVAGMQRAADTGVDLISMSIGAYGSYGDRIGRECRVSHLPGARLKGIEFRHGSLSLFPEDSSGRATKCLDCWAS</sequence>
<dbReference type="EMBL" id="JAQQWP010000006">
    <property type="protein sequence ID" value="KAK8114212.1"/>
    <property type="molecule type" value="Genomic_DNA"/>
</dbReference>
<proteinExistence type="predicted"/>
<keyword evidence="1" id="KW-0645">Protease</keyword>
<name>A0AAW0QR29_9PEZI</name>
<organism evidence="1 2">
    <name type="scientific">Apiospora kogelbergensis</name>
    <dbReference type="NCBI Taxonomy" id="1337665"/>
    <lineage>
        <taxon>Eukaryota</taxon>
        <taxon>Fungi</taxon>
        <taxon>Dikarya</taxon>
        <taxon>Ascomycota</taxon>
        <taxon>Pezizomycotina</taxon>
        <taxon>Sordariomycetes</taxon>
        <taxon>Xylariomycetidae</taxon>
        <taxon>Amphisphaeriales</taxon>
        <taxon>Apiosporaceae</taxon>
        <taxon>Apiospora</taxon>
    </lineage>
</organism>
<dbReference type="InterPro" id="IPR036852">
    <property type="entry name" value="Peptidase_S8/S53_dom_sf"/>
</dbReference>
<dbReference type="SUPFAM" id="SSF52743">
    <property type="entry name" value="Subtilisin-like"/>
    <property type="match status" value="1"/>
</dbReference>
<reference evidence="1 2" key="1">
    <citation type="submission" date="2023-01" db="EMBL/GenBank/DDBJ databases">
        <title>Analysis of 21 Apiospora genomes using comparative genomics revels a genus with tremendous synthesis potential of carbohydrate active enzymes and secondary metabolites.</title>
        <authorList>
            <person name="Sorensen T."/>
        </authorList>
    </citation>
    <scope>NUCLEOTIDE SEQUENCE [LARGE SCALE GENOMIC DNA]</scope>
    <source>
        <strain evidence="1 2">CBS 117206</strain>
    </source>
</reference>
<comment type="caution">
    <text evidence="1">The sequence shown here is derived from an EMBL/GenBank/DDBJ whole genome shotgun (WGS) entry which is preliminary data.</text>
</comment>
<evidence type="ECO:0000313" key="1">
    <source>
        <dbReference type="EMBL" id="KAK8114212.1"/>
    </source>
</evidence>
<gene>
    <name evidence="1" type="ORF">PG999_006281</name>
</gene>
<keyword evidence="1" id="KW-0378">Hydrolase</keyword>
<dbReference type="GO" id="GO:0006508">
    <property type="term" value="P:proteolysis"/>
    <property type="evidence" value="ECO:0007669"/>
    <property type="project" value="UniProtKB-KW"/>
</dbReference>
<dbReference type="GO" id="GO:0004252">
    <property type="term" value="F:serine-type endopeptidase activity"/>
    <property type="evidence" value="ECO:0007669"/>
    <property type="project" value="InterPro"/>
</dbReference>
<protein>
    <submittedName>
        <fullName evidence="1">Serine protease- subtilisin family</fullName>
    </submittedName>
</protein>
<dbReference type="Gene3D" id="3.40.50.200">
    <property type="entry name" value="Peptidase S8/S53 domain"/>
    <property type="match status" value="1"/>
</dbReference>